<comment type="subcellular location">
    <subcellularLocation>
        <location evidence="1">Cell membrane</location>
        <topology evidence="1">Lipid-anchor</topology>
    </subcellularLocation>
</comment>
<dbReference type="GO" id="GO:0009742">
    <property type="term" value="P:brassinosteroid mediated signaling pathway"/>
    <property type="evidence" value="ECO:0007669"/>
    <property type="project" value="InterPro"/>
</dbReference>
<dbReference type="AlphaFoldDB" id="A0A2I0AKR2"/>
<keyword evidence="13" id="KW-1185">Reference proteome</keyword>
<reference evidence="12 13" key="1">
    <citation type="journal article" date="2017" name="Nature">
        <title>The Apostasia genome and the evolution of orchids.</title>
        <authorList>
            <person name="Zhang G.Q."/>
            <person name="Liu K.W."/>
            <person name="Li Z."/>
            <person name="Lohaus R."/>
            <person name="Hsiao Y.Y."/>
            <person name="Niu S.C."/>
            <person name="Wang J.Y."/>
            <person name="Lin Y.C."/>
            <person name="Xu Q."/>
            <person name="Chen L.J."/>
            <person name="Yoshida K."/>
            <person name="Fujiwara S."/>
            <person name="Wang Z.W."/>
            <person name="Zhang Y.Q."/>
            <person name="Mitsuda N."/>
            <person name="Wang M."/>
            <person name="Liu G.H."/>
            <person name="Pecoraro L."/>
            <person name="Huang H.X."/>
            <person name="Xiao X.J."/>
            <person name="Lin M."/>
            <person name="Wu X.Y."/>
            <person name="Wu W.L."/>
            <person name="Chen Y.Y."/>
            <person name="Chang S.B."/>
            <person name="Sakamoto S."/>
            <person name="Ohme-Takagi M."/>
            <person name="Yagi M."/>
            <person name="Zeng S.J."/>
            <person name="Shen C.Y."/>
            <person name="Yeh C.M."/>
            <person name="Luo Y.B."/>
            <person name="Tsai W.C."/>
            <person name="Van de Peer Y."/>
            <person name="Liu Z.J."/>
        </authorList>
    </citation>
    <scope>NUCLEOTIDE SEQUENCE [LARGE SCALE GENOMIC DNA]</scope>
    <source>
        <strain evidence="13">cv. Shenzhen</strain>
        <tissue evidence="12">Stem</tissue>
    </source>
</reference>
<dbReference type="PROSITE" id="PS50011">
    <property type="entry name" value="PROTEIN_KINASE_DOM"/>
    <property type="match status" value="1"/>
</dbReference>
<dbReference type="InterPro" id="IPR000719">
    <property type="entry name" value="Prot_kinase_dom"/>
</dbReference>
<dbReference type="OrthoDB" id="2335338at2759"/>
<evidence type="ECO:0000256" key="7">
    <source>
        <dbReference type="ARBA" id="ARBA00022777"/>
    </source>
</evidence>
<dbReference type="Gene3D" id="1.25.40.10">
    <property type="entry name" value="Tetratricopeptide repeat domain"/>
    <property type="match status" value="1"/>
</dbReference>
<dbReference type="SUPFAM" id="SSF56112">
    <property type="entry name" value="Protein kinase-like (PK-like)"/>
    <property type="match status" value="1"/>
</dbReference>
<dbReference type="Pfam" id="PF00069">
    <property type="entry name" value="Pkinase"/>
    <property type="match status" value="1"/>
</dbReference>
<dbReference type="PANTHER" id="PTHR45863">
    <property type="entry name" value="SERINE/THREONINE-PROTEIN KINASE BSK5"/>
    <property type="match status" value="1"/>
</dbReference>
<evidence type="ECO:0000256" key="3">
    <source>
        <dbReference type="ARBA" id="ARBA00022527"/>
    </source>
</evidence>
<dbReference type="STRING" id="1088818.A0A2I0AKR2"/>
<dbReference type="InterPro" id="IPR045845">
    <property type="entry name" value="BSK"/>
</dbReference>
<keyword evidence="3" id="KW-0723">Serine/threonine-protein kinase</keyword>
<keyword evidence="6" id="KW-0547">Nucleotide-binding</keyword>
<keyword evidence="2" id="KW-1003">Cell membrane</keyword>
<keyword evidence="5" id="KW-0519">Myristate</keyword>
<keyword evidence="10" id="KW-0449">Lipoprotein</keyword>
<keyword evidence="9" id="KW-0472">Membrane</keyword>
<feature type="domain" description="Protein kinase" evidence="11">
    <location>
        <begin position="1"/>
        <end position="110"/>
    </location>
</feature>
<dbReference type="GO" id="GO:0004674">
    <property type="term" value="F:protein serine/threonine kinase activity"/>
    <property type="evidence" value="ECO:0007669"/>
    <property type="project" value="UniProtKB-KW"/>
</dbReference>
<keyword evidence="4 12" id="KW-0808">Transferase</keyword>
<evidence type="ECO:0000256" key="1">
    <source>
        <dbReference type="ARBA" id="ARBA00004193"/>
    </source>
</evidence>
<evidence type="ECO:0000313" key="13">
    <source>
        <dbReference type="Proteomes" id="UP000236161"/>
    </source>
</evidence>
<proteinExistence type="predicted"/>
<gene>
    <name evidence="12" type="ORF">AXF42_Ash015634</name>
</gene>
<dbReference type="Pfam" id="PF25575">
    <property type="entry name" value="TPR_BSK1_C"/>
    <property type="match status" value="1"/>
</dbReference>
<dbReference type="EC" id="2.7.11.1" evidence="12"/>
<dbReference type="PANTHER" id="PTHR45863:SF7">
    <property type="entry name" value="SERINE_THREONINE-PROTEIN KINASE BSK5"/>
    <property type="match status" value="1"/>
</dbReference>
<evidence type="ECO:0000256" key="2">
    <source>
        <dbReference type="ARBA" id="ARBA00022475"/>
    </source>
</evidence>
<dbReference type="EMBL" id="KZ451975">
    <property type="protein sequence ID" value="PKA56149.1"/>
    <property type="molecule type" value="Genomic_DNA"/>
</dbReference>
<evidence type="ECO:0000256" key="6">
    <source>
        <dbReference type="ARBA" id="ARBA00022741"/>
    </source>
</evidence>
<sequence>MKNSKSGKSYNTNLAFIPPEYLRTENITPECVVYSFGTLLLDLLSGKHLPPAYALDLIRRRRFSLVMDSSLDNQCSEDDQAKLLQLASSCLQYEPRNRPSLRSLVAALFMLEEHSQVPSSSLMSIQHASATLFQNSSPLSDACSRMDLTSIQDILLKIGYKDDDRIANELSFQIWTNQMQETLESLQQGDRVFQAKHFEAAIGYYTKFIESEMILSPTLFVRRSLCYLSCGMAQEALGDAMQAQTISPEWYAPLYLQSAALQKLGMNKDAEEILQDAIIKEAKWKSLE</sequence>
<dbReference type="InterPro" id="IPR058209">
    <property type="entry name" value="TPR_BSK1_C"/>
</dbReference>
<accession>A0A2I0AKR2</accession>
<evidence type="ECO:0000259" key="11">
    <source>
        <dbReference type="PROSITE" id="PS50011"/>
    </source>
</evidence>
<evidence type="ECO:0000256" key="8">
    <source>
        <dbReference type="ARBA" id="ARBA00022840"/>
    </source>
</evidence>
<dbReference type="Proteomes" id="UP000236161">
    <property type="component" value="Unassembled WGS sequence"/>
</dbReference>
<dbReference type="InterPro" id="IPR011990">
    <property type="entry name" value="TPR-like_helical_dom_sf"/>
</dbReference>
<dbReference type="GO" id="GO:0005886">
    <property type="term" value="C:plasma membrane"/>
    <property type="evidence" value="ECO:0007669"/>
    <property type="project" value="UniProtKB-SubCell"/>
</dbReference>
<keyword evidence="7 12" id="KW-0418">Kinase</keyword>
<protein>
    <submittedName>
        <fullName evidence="12">Putative serine/threonine-protein kinase</fullName>
        <ecNumber evidence="12">2.7.11.1</ecNumber>
    </submittedName>
</protein>
<dbReference type="Gene3D" id="1.10.510.10">
    <property type="entry name" value="Transferase(Phosphotransferase) domain 1"/>
    <property type="match status" value="1"/>
</dbReference>
<dbReference type="SUPFAM" id="SSF48452">
    <property type="entry name" value="TPR-like"/>
    <property type="match status" value="1"/>
</dbReference>
<evidence type="ECO:0000256" key="4">
    <source>
        <dbReference type="ARBA" id="ARBA00022679"/>
    </source>
</evidence>
<keyword evidence="8" id="KW-0067">ATP-binding</keyword>
<evidence type="ECO:0000256" key="10">
    <source>
        <dbReference type="ARBA" id="ARBA00023288"/>
    </source>
</evidence>
<name>A0A2I0AKR2_9ASPA</name>
<organism evidence="12 13">
    <name type="scientific">Apostasia shenzhenica</name>
    <dbReference type="NCBI Taxonomy" id="1088818"/>
    <lineage>
        <taxon>Eukaryota</taxon>
        <taxon>Viridiplantae</taxon>
        <taxon>Streptophyta</taxon>
        <taxon>Embryophyta</taxon>
        <taxon>Tracheophyta</taxon>
        <taxon>Spermatophyta</taxon>
        <taxon>Magnoliopsida</taxon>
        <taxon>Liliopsida</taxon>
        <taxon>Asparagales</taxon>
        <taxon>Orchidaceae</taxon>
        <taxon>Apostasioideae</taxon>
        <taxon>Apostasia</taxon>
    </lineage>
</organism>
<dbReference type="GO" id="GO:0005524">
    <property type="term" value="F:ATP binding"/>
    <property type="evidence" value="ECO:0007669"/>
    <property type="project" value="UniProtKB-KW"/>
</dbReference>
<evidence type="ECO:0000256" key="9">
    <source>
        <dbReference type="ARBA" id="ARBA00023136"/>
    </source>
</evidence>
<evidence type="ECO:0000256" key="5">
    <source>
        <dbReference type="ARBA" id="ARBA00022707"/>
    </source>
</evidence>
<dbReference type="InterPro" id="IPR011009">
    <property type="entry name" value="Kinase-like_dom_sf"/>
</dbReference>
<evidence type="ECO:0000313" key="12">
    <source>
        <dbReference type="EMBL" id="PKA56149.1"/>
    </source>
</evidence>